<evidence type="ECO:0000313" key="3">
    <source>
        <dbReference type="Proteomes" id="UP001049176"/>
    </source>
</evidence>
<dbReference type="AlphaFoldDB" id="A0A9P7RRM2"/>
<comment type="caution">
    <text evidence="2">The sequence shown here is derived from an EMBL/GenBank/DDBJ whole genome shotgun (WGS) entry which is preliminary data.</text>
</comment>
<dbReference type="Proteomes" id="UP001049176">
    <property type="component" value="Chromosome 8"/>
</dbReference>
<sequence>METNQVSLANRIANTSEHLKRLFLDEYTKPPTIEDIKRWNREIAEHGEDYSACTRCVALSISCSTDAPDVIACTACVREEIGRYCSRNLKEREARAGRVLKLDHSLARALGVGRAIADLDEGSVLEVGTAPRSPTGGAENGGDCTPSGSPSRHADDLNFKDFSPKPDDAQSTQVPEPEPDSFILSKLPLQKKEMERESRSNGFSPRKSNRPPRKPPSVTCKEQQMKIESLERQLEEMKINLSDTELKLRDEISRTTELAQQVEVKRRENADFERTNTRLNEEVKESRIKLKLLEFKKKQLEMKVSKEQNELKQARRVHVEKLNESAFELEKCRNALAVKTAELEKEKTANKEVQRKLGEGYDAVRQAMRTYESDQQRWISENDALKEEKKSFEAERKVLAEKLAKKEQAIQEMQKDFKAQIQEWKQSADEWKRKMEDSRRSQKEMQDMVQAGRNELQKVKMELDSRMGDLTEERELAKQKQQAIDDAAKEFTERESAIDLVHINIERLIQQFHSVRSAFVNHKVTEEKVVETCDHLGWQLVSISDSIREGIKRNNESESTLTSVRTTSGSTFETSSSSSSGQAIQRPYVHAFPQGLSTRLPPPLPRSPSVLPGSAHPPSQDRPPLKPSSLSQSDELSPSPPPTPLEKPSSRQIKLRRVILDSDDSDGEVGARPIKRVRTV</sequence>
<feature type="compositionally biased region" description="Basic and acidic residues" evidence="1">
    <location>
        <begin position="190"/>
        <end position="199"/>
    </location>
</feature>
<dbReference type="OrthoDB" id="3116250at2759"/>
<dbReference type="RefSeq" id="XP_043004531.1">
    <property type="nucleotide sequence ID" value="XM_043157165.1"/>
</dbReference>
<protein>
    <submittedName>
        <fullName evidence="2">Uncharacterized protein</fullName>
    </submittedName>
</protein>
<evidence type="ECO:0000256" key="1">
    <source>
        <dbReference type="SAM" id="MobiDB-lite"/>
    </source>
</evidence>
<dbReference type="EMBL" id="CM032188">
    <property type="protein sequence ID" value="KAG7088060.1"/>
    <property type="molecule type" value="Genomic_DNA"/>
</dbReference>
<accession>A0A9P7RRM2</accession>
<feature type="compositionally biased region" description="Basic and acidic residues" evidence="1">
    <location>
        <begin position="152"/>
        <end position="168"/>
    </location>
</feature>
<organism evidence="2 3">
    <name type="scientific">Marasmius oreades</name>
    <name type="common">fairy-ring Marasmius</name>
    <dbReference type="NCBI Taxonomy" id="181124"/>
    <lineage>
        <taxon>Eukaryota</taxon>
        <taxon>Fungi</taxon>
        <taxon>Dikarya</taxon>
        <taxon>Basidiomycota</taxon>
        <taxon>Agaricomycotina</taxon>
        <taxon>Agaricomycetes</taxon>
        <taxon>Agaricomycetidae</taxon>
        <taxon>Agaricales</taxon>
        <taxon>Marasmiineae</taxon>
        <taxon>Marasmiaceae</taxon>
        <taxon>Marasmius</taxon>
    </lineage>
</organism>
<feature type="compositionally biased region" description="Low complexity" evidence="1">
    <location>
        <begin position="566"/>
        <end position="580"/>
    </location>
</feature>
<name>A0A9P7RRM2_9AGAR</name>
<keyword evidence="3" id="KW-1185">Reference proteome</keyword>
<feature type="region of interest" description="Disordered" evidence="1">
    <location>
        <begin position="126"/>
        <end position="222"/>
    </location>
</feature>
<reference evidence="2" key="1">
    <citation type="journal article" date="2021" name="Genome Biol. Evol.">
        <title>The assembled and annotated genome of the fairy-ring fungus Marasmius oreades.</title>
        <authorList>
            <person name="Hiltunen M."/>
            <person name="Ament-Velasquez S.L."/>
            <person name="Johannesson H."/>
        </authorList>
    </citation>
    <scope>NUCLEOTIDE SEQUENCE</scope>
    <source>
        <strain evidence="2">03SP1</strain>
    </source>
</reference>
<evidence type="ECO:0000313" key="2">
    <source>
        <dbReference type="EMBL" id="KAG7088060.1"/>
    </source>
</evidence>
<proteinExistence type="predicted"/>
<feature type="compositionally biased region" description="Low complexity" evidence="1">
    <location>
        <begin position="627"/>
        <end position="637"/>
    </location>
</feature>
<feature type="region of interest" description="Disordered" evidence="1">
    <location>
        <begin position="554"/>
        <end position="680"/>
    </location>
</feature>
<dbReference type="KEGG" id="more:E1B28_012092"/>
<gene>
    <name evidence="2" type="ORF">E1B28_012092</name>
</gene>
<dbReference type="GeneID" id="66081167"/>